<reference evidence="1 2" key="2">
    <citation type="journal article" date="2022" name="Mol. Ecol. Resour.">
        <title>The genomes of chicory, endive, great burdock and yacon provide insights into Asteraceae paleo-polyploidization history and plant inulin production.</title>
        <authorList>
            <person name="Fan W."/>
            <person name="Wang S."/>
            <person name="Wang H."/>
            <person name="Wang A."/>
            <person name="Jiang F."/>
            <person name="Liu H."/>
            <person name="Zhao H."/>
            <person name="Xu D."/>
            <person name="Zhang Y."/>
        </authorList>
    </citation>
    <scope>NUCLEOTIDE SEQUENCE [LARGE SCALE GENOMIC DNA]</scope>
    <source>
        <strain evidence="2">cv. Punajuju</strain>
        <tissue evidence="1">Leaves</tissue>
    </source>
</reference>
<comment type="caution">
    <text evidence="1">The sequence shown here is derived from an EMBL/GenBank/DDBJ whole genome shotgun (WGS) entry which is preliminary data.</text>
</comment>
<evidence type="ECO:0000313" key="1">
    <source>
        <dbReference type="EMBL" id="KAI3711198.1"/>
    </source>
</evidence>
<dbReference type="EMBL" id="CM042015">
    <property type="protein sequence ID" value="KAI3711198.1"/>
    <property type="molecule type" value="Genomic_DNA"/>
</dbReference>
<protein>
    <submittedName>
        <fullName evidence="1">Uncharacterized protein</fullName>
    </submittedName>
</protein>
<organism evidence="1 2">
    <name type="scientific">Cichorium intybus</name>
    <name type="common">Chicory</name>
    <dbReference type="NCBI Taxonomy" id="13427"/>
    <lineage>
        <taxon>Eukaryota</taxon>
        <taxon>Viridiplantae</taxon>
        <taxon>Streptophyta</taxon>
        <taxon>Embryophyta</taxon>
        <taxon>Tracheophyta</taxon>
        <taxon>Spermatophyta</taxon>
        <taxon>Magnoliopsida</taxon>
        <taxon>eudicotyledons</taxon>
        <taxon>Gunneridae</taxon>
        <taxon>Pentapetalae</taxon>
        <taxon>asterids</taxon>
        <taxon>campanulids</taxon>
        <taxon>Asterales</taxon>
        <taxon>Asteraceae</taxon>
        <taxon>Cichorioideae</taxon>
        <taxon>Cichorieae</taxon>
        <taxon>Cichoriinae</taxon>
        <taxon>Cichorium</taxon>
    </lineage>
</organism>
<dbReference type="Proteomes" id="UP001055811">
    <property type="component" value="Linkage Group LG07"/>
</dbReference>
<accession>A0ACB9AP89</accession>
<name>A0ACB9AP89_CICIN</name>
<gene>
    <name evidence="1" type="ORF">L2E82_41099</name>
</gene>
<proteinExistence type="predicted"/>
<reference evidence="2" key="1">
    <citation type="journal article" date="2022" name="Mol. Ecol. Resour.">
        <title>The genomes of chicory, endive, great burdock and yacon provide insights into Asteraceae palaeo-polyploidization history and plant inulin production.</title>
        <authorList>
            <person name="Fan W."/>
            <person name="Wang S."/>
            <person name="Wang H."/>
            <person name="Wang A."/>
            <person name="Jiang F."/>
            <person name="Liu H."/>
            <person name="Zhao H."/>
            <person name="Xu D."/>
            <person name="Zhang Y."/>
        </authorList>
    </citation>
    <scope>NUCLEOTIDE SEQUENCE [LARGE SCALE GENOMIC DNA]</scope>
    <source>
        <strain evidence="2">cv. Punajuju</strain>
    </source>
</reference>
<keyword evidence="2" id="KW-1185">Reference proteome</keyword>
<evidence type="ECO:0000313" key="2">
    <source>
        <dbReference type="Proteomes" id="UP001055811"/>
    </source>
</evidence>
<sequence length="161" mass="17929">MSWQAYVDDHLMCDIEGNHLSAAAIIGLDGSIWAQSSNFPTNLQLNEPVVGNYYPAHRLHLLLLAAVGLDSSKPGELEDDMASLQAEVQKLSMEEHKLDENIRKMQERMSDLSEDNSNQKWLFNETLIAIKAPLGITLEVPDPDEVCHYDSMCDEGDAVDS</sequence>